<dbReference type="OrthoDB" id="66620at2759"/>
<reference evidence="3" key="2">
    <citation type="journal article" date="2017" name="J. Anim. Genet.">
        <title>Multiple reference genome sequences of hot pepper reveal the massive evolution of plant disease resistance genes by retroduplication.</title>
        <authorList>
            <person name="Kim S."/>
            <person name="Park J."/>
            <person name="Yeom S.-I."/>
            <person name="Kim Y.-M."/>
            <person name="Seo E."/>
            <person name="Kim K.-T."/>
            <person name="Kim M.-S."/>
            <person name="Lee J.M."/>
            <person name="Cheong K."/>
            <person name="Shin H.-S."/>
            <person name="Kim S.-B."/>
            <person name="Han K."/>
            <person name="Lee J."/>
            <person name="Park M."/>
            <person name="Lee H.-A."/>
            <person name="Lee H.-Y."/>
            <person name="Lee Y."/>
            <person name="Oh S."/>
            <person name="Lee J.H."/>
            <person name="Choi E."/>
            <person name="Choi E."/>
            <person name="Lee S.E."/>
            <person name="Jeon J."/>
            <person name="Kim H."/>
            <person name="Choi G."/>
            <person name="Song H."/>
            <person name="Lee J."/>
            <person name="Lee S.-C."/>
            <person name="Kwon J.-K."/>
            <person name="Lee H.-Y."/>
            <person name="Koo N."/>
            <person name="Hong Y."/>
            <person name="Kim R.W."/>
            <person name="Kang W.-H."/>
            <person name="Huh J.H."/>
            <person name="Kang B.-C."/>
            <person name="Yang T.-J."/>
            <person name="Lee Y.-H."/>
            <person name="Bennetzen J.L."/>
            <person name="Choi D."/>
        </authorList>
    </citation>
    <scope>NUCLEOTIDE SEQUENCE [LARGE SCALE GENOMIC DNA]</scope>
    <source>
        <strain evidence="3">cv. PBC81</strain>
    </source>
</reference>
<evidence type="ECO:0000313" key="2">
    <source>
        <dbReference type="EMBL" id="PHT32485.1"/>
    </source>
</evidence>
<dbReference type="PANTHER" id="PTHR48040">
    <property type="entry name" value="PLEIOTROPIC DRUG RESISTANCE PROTEIN 1-LIKE ISOFORM X1"/>
    <property type="match status" value="1"/>
</dbReference>
<name>A0A2G2VHM3_CAPBA</name>
<feature type="region of interest" description="Disordered" evidence="1">
    <location>
        <begin position="1"/>
        <end position="30"/>
    </location>
</feature>
<accession>A0A2G2VHM3</accession>
<evidence type="ECO:0000313" key="3">
    <source>
        <dbReference type="Proteomes" id="UP000224567"/>
    </source>
</evidence>
<protein>
    <submittedName>
        <fullName evidence="2">Uncharacterized protein</fullName>
    </submittedName>
</protein>
<organism evidence="2 3">
    <name type="scientific">Capsicum baccatum</name>
    <name type="common">Peruvian pepper</name>
    <dbReference type="NCBI Taxonomy" id="33114"/>
    <lineage>
        <taxon>Eukaryota</taxon>
        <taxon>Viridiplantae</taxon>
        <taxon>Streptophyta</taxon>
        <taxon>Embryophyta</taxon>
        <taxon>Tracheophyta</taxon>
        <taxon>Spermatophyta</taxon>
        <taxon>Magnoliopsida</taxon>
        <taxon>eudicotyledons</taxon>
        <taxon>Gunneridae</taxon>
        <taxon>Pentapetalae</taxon>
        <taxon>asterids</taxon>
        <taxon>lamiids</taxon>
        <taxon>Solanales</taxon>
        <taxon>Solanaceae</taxon>
        <taxon>Solanoideae</taxon>
        <taxon>Capsiceae</taxon>
        <taxon>Capsicum</taxon>
    </lineage>
</organism>
<proteinExistence type="predicted"/>
<dbReference type="AlphaFoldDB" id="A0A2G2VHM3"/>
<gene>
    <name evidence="2" type="ORF">CQW23_28822</name>
</gene>
<sequence>MTTEDTRDAQTTSTEKGDSDCKGQNKKNGVALPFEPHSITYDEVIYSVDMPQEMKDQGATEDRLVLLRGLSGAFRPVF</sequence>
<comment type="caution">
    <text evidence="2">The sequence shown here is derived from an EMBL/GenBank/DDBJ whole genome shotgun (WGS) entry which is preliminary data.</text>
</comment>
<reference evidence="2 3" key="1">
    <citation type="journal article" date="2017" name="Genome Biol.">
        <title>New reference genome sequences of hot pepper reveal the massive evolution of plant disease-resistance genes by retroduplication.</title>
        <authorList>
            <person name="Kim S."/>
            <person name="Park J."/>
            <person name="Yeom S.I."/>
            <person name="Kim Y.M."/>
            <person name="Seo E."/>
            <person name="Kim K.T."/>
            <person name="Kim M.S."/>
            <person name="Lee J.M."/>
            <person name="Cheong K."/>
            <person name="Shin H.S."/>
            <person name="Kim S.B."/>
            <person name="Han K."/>
            <person name="Lee J."/>
            <person name="Park M."/>
            <person name="Lee H.A."/>
            <person name="Lee H.Y."/>
            <person name="Lee Y."/>
            <person name="Oh S."/>
            <person name="Lee J.H."/>
            <person name="Choi E."/>
            <person name="Choi E."/>
            <person name="Lee S.E."/>
            <person name="Jeon J."/>
            <person name="Kim H."/>
            <person name="Choi G."/>
            <person name="Song H."/>
            <person name="Lee J."/>
            <person name="Lee S.C."/>
            <person name="Kwon J.K."/>
            <person name="Lee H.Y."/>
            <person name="Koo N."/>
            <person name="Hong Y."/>
            <person name="Kim R.W."/>
            <person name="Kang W.H."/>
            <person name="Huh J.H."/>
            <person name="Kang B.C."/>
            <person name="Yang T.J."/>
            <person name="Lee Y.H."/>
            <person name="Bennetzen J.L."/>
            <person name="Choi D."/>
        </authorList>
    </citation>
    <scope>NUCLEOTIDE SEQUENCE [LARGE SCALE GENOMIC DNA]</scope>
    <source>
        <strain evidence="3">cv. PBC81</strain>
    </source>
</reference>
<keyword evidence="3" id="KW-1185">Reference proteome</keyword>
<dbReference type="STRING" id="33114.A0A2G2VHM3"/>
<dbReference type="PANTHER" id="PTHR48040:SF20">
    <property type="entry name" value="PLEIOTROPIC DRUG RESISTANCE PROTEIN 1"/>
    <property type="match status" value="1"/>
</dbReference>
<dbReference type="EMBL" id="MLFT02000012">
    <property type="protein sequence ID" value="PHT32485.1"/>
    <property type="molecule type" value="Genomic_DNA"/>
</dbReference>
<evidence type="ECO:0000256" key="1">
    <source>
        <dbReference type="SAM" id="MobiDB-lite"/>
    </source>
</evidence>
<dbReference type="Proteomes" id="UP000224567">
    <property type="component" value="Unassembled WGS sequence"/>
</dbReference>